<dbReference type="AlphaFoldDB" id="A0A6N3BAM1"/>
<gene>
    <name evidence="2" type="ORF">VDLFYP95_01298</name>
</gene>
<organism evidence="2">
    <name type="scientific">Veillonella dispar</name>
    <dbReference type="NCBI Taxonomy" id="39778"/>
    <lineage>
        <taxon>Bacteria</taxon>
        <taxon>Bacillati</taxon>
        <taxon>Bacillota</taxon>
        <taxon>Negativicutes</taxon>
        <taxon>Veillonellales</taxon>
        <taxon>Veillonellaceae</taxon>
        <taxon>Veillonella</taxon>
    </lineage>
</organism>
<keyword evidence="1" id="KW-0472">Membrane</keyword>
<dbReference type="EMBL" id="CACRUF010000026">
    <property type="protein sequence ID" value="VYU01760.1"/>
    <property type="molecule type" value="Genomic_DNA"/>
</dbReference>
<keyword evidence="1" id="KW-0812">Transmembrane</keyword>
<sequence length="100" mass="11560">MYSKYFIYRVIICTIPIILMDIALISAMITGGYEGNIKAAILAGIVLHIVLYMLSRKQVNLLIQAFKQNGFKEINNLFNMKYVFLIVFFMILIAIKLMIY</sequence>
<protein>
    <submittedName>
        <fullName evidence="2">Uncharacterized protein</fullName>
    </submittedName>
</protein>
<feature type="transmembrane region" description="Helical" evidence="1">
    <location>
        <begin position="35"/>
        <end position="54"/>
    </location>
</feature>
<keyword evidence="1" id="KW-1133">Transmembrane helix</keyword>
<accession>A0A6N3BAM1</accession>
<reference evidence="2" key="1">
    <citation type="submission" date="2019-11" db="EMBL/GenBank/DDBJ databases">
        <authorList>
            <person name="Feng L."/>
        </authorList>
    </citation>
    <scope>NUCLEOTIDE SEQUENCE</scope>
    <source>
        <strain evidence="2">VdisparLFYP95</strain>
    </source>
</reference>
<name>A0A6N3BAM1_9FIRM</name>
<proteinExistence type="predicted"/>
<feature type="transmembrane region" description="Helical" evidence="1">
    <location>
        <begin position="82"/>
        <end position="99"/>
    </location>
</feature>
<evidence type="ECO:0000256" key="1">
    <source>
        <dbReference type="SAM" id="Phobius"/>
    </source>
</evidence>
<feature type="transmembrane region" description="Helical" evidence="1">
    <location>
        <begin position="7"/>
        <end position="29"/>
    </location>
</feature>
<evidence type="ECO:0000313" key="2">
    <source>
        <dbReference type="EMBL" id="VYU01760.1"/>
    </source>
</evidence>